<keyword evidence="6" id="KW-1185">Reference proteome</keyword>
<dbReference type="PANTHER" id="PTHR47240:SF2">
    <property type="entry name" value="CHROMO DOMAIN-CONTAINING PROTEIN LHP1"/>
    <property type="match status" value="1"/>
</dbReference>
<dbReference type="InterPro" id="IPR016197">
    <property type="entry name" value="Chromo-like_dom_sf"/>
</dbReference>
<reference evidence="5" key="2">
    <citation type="submission" date="2023-05" db="EMBL/GenBank/DDBJ databases">
        <authorList>
            <person name="Schelkunov M.I."/>
        </authorList>
    </citation>
    <scope>NUCLEOTIDE SEQUENCE</scope>
    <source>
        <strain evidence="5">Hsosn_3</strain>
        <tissue evidence="5">Leaf</tissue>
    </source>
</reference>
<dbReference type="GO" id="GO:0000792">
    <property type="term" value="C:heterochromatin"/>
    <property type="evidence" value="ECO:0007669"/>
    <property type="project" value="UniProtKB-ARBA"/>
</dbReference>
<evidence type="ECO:0000259" key="4">
    <source>
        <dbReference type="PROSITE" id="PS50013"/>
    </source>
</evidence>
<dbReference type="Gene3D" id="2.40.50.40">
    <property type="match status" value="1"/>
</dbReference>
<protein>
    <submittedName>
        <fullName evidence="5">Chromo domain-containing protein</fullName>
    </submittedName>
</protein>
<feature type="region of interest" description="Disordered" evidence="3">
    <location>
        <begin position="1"/>
        <end position="61"/>
    </location>
</feature>
<dbReference type="PROSITE" id="PS00598">
    <property type="entry name" value="CHROMO_1"/>
    <property type="match status" value="1"/>
</dbReference>
<evidence type="ECO:0000313" key="5">
    <source>
        <dbReference type="EMBL" id="KAK1364694.1"/>
    </source>
</evidence>
<feature type="compositionally biased region" description="Basic and acidic residues" evidence="3">
    <location>
        <begin position="16"/>
        <end position="29"/>
    </location>
</feature>
<feature type="compositionally biased region" description="Basic and acidic residues" evidence="3">
    <location>
        <begin position="36"/>
        <end position="61"/>
    </location>
</feature>
<organism evidence="5 6">
    <name type="scientific">Heracleum sosnowskyi</name>
    <dbReference type="NCBI Taxonomy" id="360622"/>
    <lineage>
        <taxon>Eukaryota</taxon>
        <taxon>Viridiplantae</taxon>
        <taxon>Streptophyta</taxon>
        <taxon>Embryophyta</taxon>
        <taxon>Tracheophyta</taxon>
        <taxon>Spermatophyta</taxon>
        <taxon>Magnoliopsida</taxon>
        <taxon>eudicotyledons</taxon>
        <taxon>Gunneridae</taxon>
        <taxon>Pentapetalae</taxon>
        <taxon>asterids</taxon>
        <taxon>campanulids</taxon>
        <taxon>Apiales</taxon>
        <taxon>Apiaceae</taxon>
        <taxon>Apioideae</taxon>
        <taxon>apioid superclade</taxon>
        <taxon>Tordylieae</taxon>
        <taxon>Tordyliinae</taxon>
        <taxon>Heracleum</taxon>
    </lineage>
</organism>
<dbReference type="GO" id="GO:0005634">
    <property type="term" value="C:nucleus"/>
    <property type="evidence" value="ECO:0007669"/>
    <property type="project" value="UniProtKB-SubCell"/>
</dbReference>
<dbReference type="PRINTS" id="PR00504">
    <property type="entry name" value="CHROMODOMAIN"/>
</dbReference>
<dbReference type="SMART" id="SM00298">
    <property type="entry name" value="CHROMO"/>
    <property type="match status" value="1"/>
</dbReference>
<accession>A0AAD8HE72</accession>
<dbReference type="SUPFAM" id="SSF54160">
    <property type="entry name" value="Chromo domain-like"/>
    <property type="match status" value="1"/>
</dbReference>
<dbReference type="CDD" id="cd00024">
    <property type="entry name" value="CD_CSD"/>
    <property type="match status" value="1"/>
</dbReference>
<dbReference type="Proteomes" id="UP001237642">
    <property type="component" value="Unassembled WGS sequence"/>
</dbReference>
<dbReference type="InterPro" id="IPR008251">
    <property type="entry name" value="Chromo_shadow_dom"/>
</dbReference>
<evidence type="ECO:0000313" key="6">
    <source>
        <dbReference type="Proteomes" id="UP001237642"/>
    </source>
</evidence>
<keyword evidence="2" id="KW-0539">Nucleus</keyword>
<comment type="caution">
    <text evidence="5">The sequence shown here is derived from an EMBL/GenBank/DDBJ whole genome shotgun (WGS) entry which is preliminary data.</text>
</comment>
<feature type="domain" description="Chromo" evidence="4">
    <location>
        <begin position="67"/>
        <end position="126"/>
    </location>
</feature>
<sequence>MNGDTTDAPPAPEQNEIAKEPDGDERENKEVEEEQDKGCDQIDDLKKQQEGKEDAGDSKPKLAEGFYEIEAVRRKRVRKGQVQYFIKWRGWPETANTWEPYENLAACYDVIEAFEESLLSGKHKSRKRKRKSTGLVPQAKKKPQGNAASTSRAPDAGNVKFDEGNFVVPSLDDQNHEDGDRSRMGDINNNEAVEQGNENSSVVFPTLVEVRENHNEMNATLVESTDALFPSEGRNRLPVVDILESEASDVICVANGHQNAGGEGLAQVGGLENGHHRVGGEGLVQGGGLGEGHQMVDAEQVAQADGVENGHQAEEVVQGDSFENGHQMLDGEGVMQAVARLGSRKRKPALVKRFNQTQAPCVINYATPDLTTENKRSGVVVVQNRDQNAVNRSKDLGCKSKSDDITDVSSITEIMKPISFTSSESAPDILVTFMAKRSDGKEVMVDNKYLKANNPLLLINYYEQHLNYNTATGPPRPGRDSTL</sequence>
<comment type="subcellular location">
    <subcellularLocation>
        <location evidence="1">Nucleus</location>
    </subcellularLocation>
</comment>
<proteinExistence type="predicted"/>
<name>A0AAD8HE72_9APIA</name>
<dbReference type="SMART" id="SM00300">
    <property type="entry name" value="ChSh"/>
    <property type="match status" value="1"/>
</dbReference>
<reference evidence="5" key="1">
    <citation type="submission" date="2023-02" db="EMBL/GenBank/DDBJ databases">
        <title>Genome of toxic invasive species Heracleum sosnowskyi carries increased number of genes despite the absence of recent whole-genome duplications.</title>
        <authorList>
            <person name="Schelkunov M."/>
            <person name="Shtratnikova V."/>
            <person name="Makarenko M."/>
            <person name="Klepikova A."/>
            <person name="Omelchenko D."/>
            <person name="Novikova G."/>
            <person name="Obukhova E."/>
            <person name="Bogdanov V."/>
            <person name="Penin A."/>
            <person name="Logacheva M."/>
        </authorList>
    </citation>
    <scope>NUCLEOTIDE SEQUENCE</scope>
    <source>
        <strain evidence="5">Hsosn_3</strain>
        <tissue evidence="5">Leaf</tissue>
    </source>
</reference>
<dbReference type="InterPro" id="IPR023779">
    <property type="entry name" value="Chromodomain_CS"/>
</dbReference>
<evidence type="ECO:0000256" key="1">
    <source>
        <dbReference type="ARBA" id="ARBA00004123"/>
    </source>
</evidence>
<dbReference type="EMBL" id="JAUIZM010000009">
    <property type="protein sequence ID" value="KAK1364694.1"/>
    <property type="molecule type" value="Genomic_DNA"/>
</dbReference>
<dbReference type="PROSITE" id="PS50013">
    <property type="entry name" value="CHROMO_2"/>
    <property type="match status" value="1"/>
</dbReference>
<dbReference type="InterPro" id="IPR044251">
    <property type="entry name" value="LHP1-like"/>
</dbReference>
<gene>
    <name evidence="5" type="ORF">POM88_040255</name>
</gene>
<dbReference type="InterPro" id="IPR023780">
    <property type="entry name" value="Chromo_domain"/>
</dbReference>
<dbReference type="InterPro" id="IPR017984">
    <property type="entry name" value="Chromo_dom_subgr"/>
</dbReference>
<dbReference type="PANTHER" id="PTHR47240">
    <property type="entry name" value="CHROMO DOMAIN-CONTAINING PROTEIN LHP1"/>
    <property type="match status" value="1"/>
</dbReference>
<dbReference type="AlphaFoldDB" id="A0AAD8HE72"/>
<dbReference type="Pfam" id="PF00385">
    <property type="entry name" value="Chromo"/>
    <property type="match status" value="1"/>
</dbReference>
<feature type="region of interest" description="Disordered" evidence="3">
    <location>
        <begin position="121"/>
        <end position="187"/>
    </location>
</feature>
<evidence type="ECO:0000256" key="2">
    <source>
        <dbReference type="ARBA" id="ARBA00023242"/>
    </source>
</evidence>
<feature type="compositionally biased region" description="Basic residues" evidence="3">
    <location>
        <begin position="121"/>
        <end position="132"/>
    </location>
</feature>
<dbReference type="GO" id="GO:0031507">
    <property type="term" value="P:heterochromatin formation"/>
    <property type="evidence" value="ECO:0007669"/>
    <property type="project" value="InterPro"/>
</dbReference>
<dbReference type="InterPro" id="IPR000953">
    <property type="entry name" value="Chromo/chromo_shadow_dom"/>
</dbReference>
<feature type="compositionally biased region" description="Basic and acidic residues" evidence="3">
    <location>
        <begin position="173"/>
        <end position="184"/>
    </location>
</feature>
<evidence type="ECO:0000256" key="3">
    <source>
        <dbReference type="SAM" id="MobiDB-lite"/>
    </source>
</evidence>